<evidence type="ECO:0000313" key="3">
    <source>
        <dbReference type="EMBL" id="MDO7856350.1"/>
    </source>
</evidence>
<reference evidence="3" key="2">
    <citation type="submission" date="2023-07" db="EMBL/GenBank/DDBJ databases">
        <authorList>
            <person name="Yang W."/>
            <person name="Chen J."/>
            <person name="Ji P."/>
            <person name="Hu F."/>
        </authorList>
    </citation>
    <scope>NUCLEOTIDE SEQUENCE</scope>
    <source>
        <strain evidence="3">CRE-138-0111</strain>
    </source>
</reference>
<evidence type="ECO:0000313" key="5">
    <source>
        <dbReference type="Proteomes" id="UP001176478"/>
    </source>
</evidence>
<dbReference type="RefSeq" id="WP_042844998.1">
    <property type="nucleotide sequence ID" value="NZ_JARRYG010000004.1"/>
</dbReference>
<dbReference type="Gene3D" id="3.40.50.720">
    <property type="entry name" value="NAD(P)-binding Rossmann-like Domain"/>
    <property type="match status" value="1"/>
</dbReference>
<feature type="domain" description="NAD(P)-binding" evidence="1">
    <location>
        <begin position="7"/>
        <end position="123"/>
    </location>
</feature>
<keyword evidence="5" id="KW-1185">Reference proteome</keyword>
<organism evidence="2 4">
    <name type="scientific">Providencia huashanensis</name>
    <dbReference type="NCBI Taxonomy" id="3037798"/>
    <lineage>
        <taxon>Bacteria</taxon>
        <taxon>Pseudomonadati</taxon>
        <taxon>Pseudomonadota</taxon>
        <taxon>Gammaproteobacteria</taxon>
        <taxon>Enterobacterales</taxon>
        <taxon>Morganellaceae</taxon>
        <taxon>Providencia</taxon>
    </lineage>
</organism>
<evidence type="ECO:0000259" key="1">
    <source>
        <dbReference type="Pfam" id="PF13460"/>
    </source>
</evidence>
<dbReference type="SUPFAM" id="SSF51735">
    <property type="entry name" value="NAD(P)-binding Rossmann-fold domains"/>
    <property type="match status" value="1"/>
</dbReference>
<dbReference type="EMBL" id="JARRYG010000004">
    <property type="protein sequence ID" value="MDG4695572.1"/>
    <property type="molecule type" value="Genomic_DNA"/>
</dbReference>
<gene>
    <name evidence="2" type="ORF">P7V44_04885</name>
    <name evidence="3" type="ORF">Q5E86_08255</name>
</gene>
<dbReference type="Proteomes" id="UP001176478">
    <property type="component" value="Unassembled WGS sequence"/>
</dbReference>
<sequence>MKLLIVGATGLVGSHVLSLALADPRVTQVIAPTRRDLPEHAKLWAPTVDFNHLPDEADLWGVDAVVCTLGSTMKVAGSKAAFRRVDYDYPLACAELAKKWHCPTFVLTSALGANANSPFFYSRVKGELEKRLISLGFSSLTIVRPNVISGHRSQERLGEVVVIRVISFLSRLLPASCQISPATNIASALLEGAVNPIQGVNIVSSKQLA</sequence>
<dbReference type="Proteomes" id="UP001156701">
    <property type="component" value="Unassembled WGS sequence"/>
</dbReference>
<dbReference type="Pfam" id="PF13460">
    <property type="entry name" value="NAD_binding_10"/>
    <property type="match status" value="1"/>
</dbReference>
<dbReference type="EMBL" id="JAUQTG010000003">
    <property type="protein sequence ID" value="MDO7856350.1"/>
    <property type="molecule type" value="Genomic_DNA"/>
</dbReference>
<protein>
    <submittedName>
        <fullName evidence="2">NAD(P)H-binding protein</fullName>
    </submittedName>
</protein>
<reference evidence="2" key="1">
    <citation type="submission" date="2023-03" db="EMBL/GenBank/DDBJ databases">
        <title>a new species belonging to Providencia genus.</title>
        <authorList>
            <person name="Yang W."/>
            <person name="Hu F."/>
            <person name="Shen S."/>
            <person name="Ding L."/>
            <person name="Yin D."/>
        </authorList>
    </citation>
    <scope>NUCLEOTIDE SEQUENCE</scope>
    <source>
        <strain evidence="2">CRE-3FA-0001</strain>
    </source>
</reference>
<accession>A0AA42FJR9</accession>
<name>A0AA42FJR9_9GAMM</name>
<reference evidence="3" key="3">
    <citation type="journal article" date="2024" name="Int. J. Antimicrob. Agents">
        <title>Identification of a novel Providencia species showing multi-drug-resistant in three patients with hospital-acquired infection.</title>
        <authorList>
            <person name="Yang W."/>
            <person name="Chen J."/>
            <person name="Yang F."/>
            <person name="Ji P."/>
            <person name="Shen S."/>
            <person name="Yin D."/>
            <person name="Hu F."/>
        </authorList>
    </citation>
    <scope>NUCLEOTIDE SEQUENCE</scope>
    <source>
        <strain evidence="3">CRE-138-0111</strain>
    </source>
</reference>
<comment type="caution">
    <text evidence="2">The sequence shown here is derived from an EMBL/GenBank/DDBJ whole genome shotgun (WGS) entry which is preliminary data.</text>
</comment>
<dbReference type="PANTHER" id="PTHR14097">
    <property type="entry name" value="OXIDOREDUCTASE HTATIP2"/>
    <property type="match status" value="1"/>
</dbReference>
<evidence type="ECO:0000313" key="2">
    <source>
        <dbReference type="EMBL" id="MDG4695572.1"/>
    </source>
</evidence>
<dbReference type="InterPro" id="IPR016040">
    <property type="entry name" value="NAD(P)-bd_dom"/>
</dbReference>
<dbReference type="AlphaFoldDB" id="A0AA42FJR9"/>
<dbReference type="InterPro" id="IPR036291">
    <property type="entry name" value="NAD(P)-bd_dom_sf"/>
</dbReference>
<dbReference type="PANTHER" id="PTHR14097:SF7">
    <property type="entry name" value="OXIDOREDUCTASE HTATIP2"/>
    <property type="match status" value="1"/>
</dbReference>
<evidence type="ECO:0000313" key="4">
    <source>
        <dbReference type="Proteomes" id="UP001156701"/>
    </source>
</evidence>
<proteinExistence type="predicted"/>